<dbReference type="AlphaFoldDB" id="A0A8H7PMV9"/>
<dbReference type="OrthoDB" id="408152at2759"/>
<dbReference type="EMBL" id="JAEPQZ010000009">
    <property type="protein sequence ID" value="KAG2176957.1"/>
    <property type="molecule type" value="Genomic_DNA"/>
</dbReference>
<protein>
    <submittedName>
        <fullName evidence="1">Uncharacterized protein</fullName>
    </submittedName>
</protein>
<accession>A0A8H7PMV9</accession>
<dbReference type="Gene3D" id="3.40.50.300">
    <property type="entry name" value="P-loop containing nucleotide triphosphate hydrolases"/>
    <property type="match status" value="1"/>
</dbReference>
<evidence type="ECO:0000313" key="1">
    <source>
        <dbReference type="EMBL" id="KAG2176957.1"/>
    </source>
</evidence>
<dbReference type="SUPFAM" id="SSF52540">
    <property type="entry name" value="P-loop containing nucleoside triphosphate hydrolases"/>
    <property type="match status" value="1"/>
</dbReference>
<proteinExistence type="predicted"/>
<dbReference type="PANTHER" id="PTHR36978">
    <property type="entry name" value="P-LOOP CONTAINING NUCLEOTIDE TRIPHOSPHATE HYDROLASE"/>
    <property type="match status" value="1"/>
</dbReference>
<dbReference type="PANTHER" id="PTHR36978:SF4">
    <property type="entry name" value="P-LOOP CONTAINING NUCLEOSIDE TRIPHOSPHATE HYDROLASE PROTEIN"/>
    <property type="match status" value="1"/>
</dbReference>
<sequence>MAPLQVIGSGWGRTGTAAMREALTTLGYDVHHMIVILSNPDSDKQSFIDAWEGKEVDWNKPYDKFNAAVDWPTSTFYKQLIEVYPEAKVIHTTRDAEAWYKSCKNTILPVVSEESAADTPPHVAATKEMIKKVIWQGEMQGKMVDKEAAVQMFRDHDEEVKRTVPSDRLLVFETGKDGWEKLCTFLGKDIPDTPWPHVNSTEDFQNRVDNIKSGKHPEGFTPGPPS</sequence>
<name>A0A8H7PMV9_MORIS</name>
<dbReference type="Pfam" id="PF17784">
    <property type="entry name" value="Sulfotransfer_4"/>
    <property type="match status" value="1"/>
</dbReference>
<reference evidence="1" key="1">
    <citation type="submission" date="2020-12" db="EMBL/GenBank/DDBJ databases">
        <title>Metabolic potential, ecology and presence of endohyphal bacteria is reflected in genomic diversity of Mucoromycotina.</title>
        <authorList>
            <person name="Muszewska A."/>
            <person name="Okrasinska A."/>
            <person name="Steczkiewicz K."/>
            <person name="Drgas O."/>
            <person name="Orlowska M."/>
            <person name="Perlinska-Lenart U."/>
            <person name="Aleksandrzak-Piekarczyk T."/>
            <person name="Szatraj K."/>
            <person name="Zielenkiewicz U."/>
            <person name="Pilsyk S."/>
            <person name="Malc E."/>
            <person name="Mieczkowski P."/>
            <person name="Kruszewska J.S."/>
            <person name="Biernat P."/>
            <person name="Pawlowska J."/>
        </authorList>
    </citation>
    <scope>NUCLEOTIDE SEQUENCE</scope>
    <source>
        <strain evidence="1">WA0000067209</strain>
    </source>
</reference>
<dbReference type="Proteomes" id="UP000654370">
    <property type="component" value="Unassembled WGS sequence"/>
</dbReference>
<organism evidence="1 2">
    <name type="scientific">Mortierella isabellina</name>
    <name type="common">Filamentous fungus</name>
    <name type="synonym">Umbelopsis isabellina</name>
    <dbReference type="NCBI Taxonomy" id="91625"/>
    <lineage>
        <taxon>Eukaryota</taxon>
        <taxon>Fungi</taxon>
        <taxon>Fungi incertae sedis</taxon>
        <taxon>Mucoromycota</taxon>
        <taxon>Mucoromycotina</taxon>
        <taxon>Umbelopsidomycetes</taxon>
        <taxon>Umbelopsidales</taxon>
        <taxon>Umbelopsidaceae</taxon>
        <taxon>Umbelopsis</taxon>
    </lineage>
</organism>
<comment type="caution">
    <text evidence="1">The sequence shown here is derived from an EMBL/GenBank/DDBJ whole genome shotgun (WGS) entry which is preliminary data.</text>
</comment>
<dbReference type="InterPro" id="IPR027417">
    <property type="entry name" value="P-loop_NTPase"/>
</dbReference>
<gene>
    <name evidence="1" type="ORF">INT43_007611</name>
</gene>
<keyword evidence="2" id="KW-1185">Reference proteome</keyword>
<dbReference type="InterPro" id="IPR040632">
    <property type="entry name" value="Sulfotransfer_4"/>
</dbReference>
<evidence type="ECO:0000313" key="2">
    <source>
        <dbReference type="Proteomes" id="UP000654370"/>
    </source>
</evidence>